<feature type="signal peptide" evidence="2">
    <location>
        <begin position="1"/>
        <end position="24"/>
    </location>
</feature>
<feature type="compositionally biased region" description="Acidic residues" evidence="1">
    <location>
        <begin position="127"/>
        <end position="148"/>
    </location>
</feature>
<dbReference type="PANTHER" id="PTHR45662">
    <property type="entry name" value="PHOSPHATIDYLINOSITIDE PHOSPHATASE SAC1"/>
    <property type="match status" value="1"/>
</dbReference>
<dbReference type="RefSeq" id="XP_007680649.1">
    <property type="nucleotide sequence ID" value="XM_007682459.1"/>
</dbReference>
<keyword evidence="6" id="KW-1185">Reference proteome</keyword>
<reference evidence="5 6" key="1">
    <citation type="journal article" date="2012" name="PLoS Pathog.">
        <title>Diverse lifestyles and strategies of plant pathogenesis encoded in the genomes of eighteen Dothideomycetes fungi.</title>
        <authorList>
            <person name="Ohm R.A."/>
            <person name="Feau N."/>
            <person name="Henrissat B."/>
            <person name="Schoch C.L."/>
            <person name="Horwitz B.A."/>
            <person name="Barry K.W."/>
            <person name="Condon B.J."/>
            <person name="Copeland A.C."/>
            <person name="Dhillon B."/>
            <person name="Glaser F."/>
            <person name="Hesse C.N."/>
            <person name="Kosti I."/>
            <person name="LaButti K."/>
            <person name="Lindquist E.A."/>
            <person name="Lucas S."/>
            <person name="Salamov A.A."/>
            <person name="Bradshaw R.E."/>
            <person name="Ciuffetti L."/>
            <person name="Hamelin R.C."/>
            <person name="Kema G.H.J."/>
            <person name="Lawrence C."/>
            <person name="Scott J.A."/>
            <person name="Spatafora J.W."/>
            <person name="Turgeon B.G."/>
            <person name="de Wit P.J.G.M."/>
            <person name="Zhong S."/>
            <person name="Goodwin S.B."/>
            <person name="Grigoriev I.V."/>
        </authorList>
    </citation>
    <scope>NUCLEOTIDE SEQUENCE [LARGE SCALE GENOMIC DNA]</scope>
    <source>
        <strain evidence="5 6">UAMH 10762</strain>
    </source>
</reference>
<dbReference type="PROSITE" id="PS50275">
    <property type="entry name" value="SAC"/>
    <property type="match status" value="1"/>
</dbReference>
<dbReference type="InterPro" id="IPR022158">
    <property type="entry name" value="Inositol_phosphatase"/>
</dbReference>
<name>M2MLD2_BAUPA</name>
<dbReference type="InterPro" id="IPR034753">
    <property type="entry name" value="hSac2"/>
</dbReference>
<feature type="chain" id="PRO_5004022029" description="SAC domain-containing protein" evidence="2">
    <location>
        <begin position="25"/>
        <end position="994"/>
    </location>
</feature>
<dbReference type="OrthoDB" id="405996at2759"/>
<evidence type="ECO:0000259" key="4">
    <source>
        <dbReference type="PROSITE" id="PS51791"/>
    </source>
</evidence>
<feature type="region of interest" description="Disordered" evidence="1">
    <location>
        <begin position="874"/>
        <end position="895"/>
    </location>
</feature>
<evidence type="ECO:0008006" key="7">
    <source>
        <dbReference type="Google" id="ProtNLM"/>
    </source>
</evidence>
<dbReference type="Pfam" id="PF12456">
    <property type="entry name" value="hSac2"/>
    <property type="match status" value="1"/>
</dbReference>
<feature type="domain" description="HSac2" evidence="4">
    <location>
        <begin position="745"/>
        <end position="900"/>
    </location>
</feature>
<organism evidence="5 6">
    <name type="scientific">Baudoinia panamericana (strain UAMH 10762)</name>
    <name type="common">Angels' share fungus</name>
    <name type="synonym">Baudoinia compniacensis (strain UAMH 10762)</name>
    <dbReference type="NCBI Taxonomy" id="717646"/>
    <lineage>
        <taxon>Eukaryota</taxon>
        <taxon>Fungi</taxon>
        <taxon>Dikarya</taxon>
        <taxon>Ascomycota</taxon>
        <taxon>Pezizomycotina</taxon>
        <taxon>Dothideomycetes</taxon>
        <taxon>Dothideomycetidae</taxon>
        <taxon>Mycosphaerellales</taxon>
        <taxon>Teratosphaeriaceae</taxon>
        <taxon>Baudoinia</taxon>
    </lineage>
</organism>
<evidence type="ECO:0000313" key="6">
    <source>
        <dbReference type="Proteomes" id="UP000011761"/>
    </source>
</evidence>
<dbReference type="KEGG" id="bcom:BAUCODRAFT_151623"/>
<dbReference type="GO" id="GO:0046856">
    <property type="term" value="P:phosphatidylinositol dephosphorylation"/>
    <property type="evidence" value="ECO:0007669"/>
    <property type="project" value="TreeGrafter"/>
</dbReference>
<dbReference type="AlphaFoldDB" id="M2MLD2"/>
<proteinExistence type="predicted"/>
<dbReference type="PANTHER" id="PTHR45662:SF7">
    <property type="entry name" value="SACI DOMAIN PROTEIN (AFU_ORTHOLOGUE AFUA_1G15890)"/>
    <property type="match status" value="1"/>
</dbReference>
<dbReference type="GO" id="GO:0005783">
    <property type="term" value="C:endoplasmic reticulum"/>
    <property type="evidence" value="ECO:0007669"/>
    <property type="project" value="TreeGrafter"/>
</dbReference>
<feature type="region of interest" description="Disordered" evidence="1">
    <location>
        <begin position="123"/>
        <end position="149"/>
    </location>
</feature>
<feature type="compositionally biased region" description="Polar residues" evidence="1">
    <location>
        <begin position="250"/>
        <end position="263"/>
    </location>
</feature>
<sequence length="994" mass="109206">MPGLVRKLLICAAVDGLFLHPVGAQDQGTKSVCIAYGSNAISSASRTDDNDAHDRSIEAHGIVGLLDLVSSSYLISITRREQVAQIRGKPVYSLTDVTLIPLASQAEAEKAILKVQKTLKTGHAVGEETDESDVGEASETASIDEADPGELTPEVAALEAPKAGVVQKGTNIVKSVVQDRGKYGRFASRWFSKGGRSTGLRSQQGLDDGLTREQEEQTAEALPQTDSDAQAGAKQADPRSNEADDGEAKQTAQALPGTVTNANAGAEASHSDPAVEHEGNAKSGSGKPAPKQRSTVESLMPRILRSAKLYFSSSGFFFSYEHDLSGTLMQKDVVTSSLPLHTRFGSLFFWNRHLVEPFISAGHDSFVLPLMQGFVGQRAFSISRTDGTDPDVVAEAAQKPEEVIAAQGQPTPTDTGARNNQEDYILTLISRRSVKRAGLRYLRRGVDNEGNVANSVETEQILSPQSWHMSAKTFSLVQVRGSIPLFFSQSPYSFKPLPILFGSESTNQAALQKHFGNLKQRYGDVQVASLVDKHATEAGIGEAFERQVGVLNEHGGVEGKAVGFEWFDFHAQCKGMKFENVSLLLDTLQSPLKSFGWIVKQNDRNVRQQKGVLRTNCMDCLDRTNVVQSAVGGWALQQQLAELGLNIDLQKDPKTQWFNTLWADNGDAISKQYAGTSALKGDFTRTRKRNWTGALSDFSLTLNRYYNNIFGDYFLQLNIDFYLGNVGPSAFDDFEADMMSQDYALDVKRIRQNAIDTCIKIVLEDPKEHLTAGWSLSCPQEANTLKSLPFEECVLLLTDAALYFCRFDWDAEKVGSFERVDLTDITQLWCGAYITSTLGPTHTDQSKNYGFALRYQTRGQAVVRTNTRTLDNEKAAEEENKGKNELQKQSEPEKNESRLLAFKALPPTSSAVKHPGREEAAEGALSEPEFIRSICEDIQRLLAAALRKTRGTDHLELEKVPQVEDRDVISVSDARKSTGYIESLGYSLKKLVWS</sequence>
<protein>
    <recommendedName>
        <fullName evidence="7">SAC domain-containing protein</fullName>
    </recommendedName>
</protein>
<dbReference type="GeneID" id="19109153"/>
<dbReference type="OMA" id="YFWNRHL"/>
<dbReference type="PROSITE" id="PS51791">
    <property type="entry name" value="HSAC2"/>
    <property type="match status" value="1"/>
</dbReference>
<feature type="region of interest" description="Disordered" evidence="1">
    <location>
        <begin position="192"/>
        <end position="296"/>
    </location>
</feature>
<evidence type="ECO:0000256" key="2">
    <source>
        <dbReference type="SAM" id="SignalP"/>
    </source>
</evidence>
<evidence type="ECO:0000256" key="1">
    <source>
        <dbReference type="SAM" id="MobiDB-lite"/>
    </source>
</evidence>
<evidence type="ECO:0000313" key="5">
    <source>
        <dbReference type="EMBL" id="EMC92193.1"/>
    </source>
</evidence>
<feature type="compositionally biased region" description="Basic and acidic residues" evidence="1">
    <location>
        <begin position="269"/>
        <end position="280"/>
    </location>
</feature>
<dbReference type="Proteomes" id="UP000011761">
    <property type="component" value="Unassembled WGS sequence"/>
</dbReference>
<dbReference type="Pfam" id="PF02383">
    <property type="entry name" value="Syja_N"/>
    <property type="match status" value="1"/>
</dbReference>
<feature type="compositionally biased region" description="Basic and acidic residues" evidence="1">
    <location>
        <begin position="236"/>
        <end position="248"/>
    </location>
</feature>
<feature type="domain" description="SAC" evidence="3">
    <location>
        <begin position="307"/>
        <end position="675"/>
    </location>
</feature>
<evidence type="ECO:0000259" key="3">
    <source>
        <dbReference type="PROSITE" id="PS50275"/>
    </source>
</evidence>
<dbReference type="InterPro" id="IPR002013">
    <property type="entry name" value="SAC_dom"/>
</dbReference>
<accession>M2MLD2</accession>
<keyword evidence="2" id="KW-0732">Signal</keyword>
<dbReference type="eggNOG" id="KOG1890">
    <property type="taxonomic scope" value="Eukaryota"/>
</dbReference>
<dbReference type="HOGENOM" id="CLU_006249_1_0_1"/>
<dbReference type="EMBL" id="KB445562">
    <property type="protein sequence ID" value="EMC92193.1"/>
    <property type="molecule type" value="Genomic_DNA"/>
</dbReference>
<dbReference type="GO" id="GO:0043812">
    <property type="term" value="F:phosphatidylinositol-4-phosphate phosphatase activity"/>
    <property type="evidence" value="ECO:0007669"/>
    <property type="project" value="TreeGrafter"/>
</dbReference>
<gene>
    <name evidence="5" type="ORF">BAUCODRAFT_151623</name>
</gene>